<keyword evidence="3" id="KW-1185">Reference proteome</keyword>
<feature type="transmembrane region" description="Helical" evidence="1">
    <location>
        <begin position="198"/>
        <end position="219"/>
    </location>
</feature>
<evidence type="ECO:0000256" key="1">
    <source>
        <dbReference type="SAM" id="Phobius"/>
    </source>
</evidence>
<keyword evidence="1" id="KW-0812">Transmembrane</keyword>
<evidence type="ECO:0000313" key="3">
    <source>
        <dbReference type="Proteomes" id="UP001500851"/>
    </source>
</evidence>
<feature type="transmembrane region" description="Helical" evidence="1">
    <location>
        <begin position="173"/>
        <end position="192"/>
    </location>
</feature>
<comment type="caution">
    <text evidence="2">The sequence shown here is derived from an EMBL/GenBank/DDBJ whole genome shotgun (WGS) entry which is preliminary data.</text>
</comment>
<gene>
    <name evidence="2" type="ORF">GCM10009768_25140</name>
</gene>
<dbReference type="Proteomes" id="UP001500851">
    <property type="component" value="Unassembled WGS sequence"/>
</dbReference>
<evidence type="ECO:0008006" key="4">
    <source>
        <dbReference type="Google" id="ProtNLM"/>
    </source>
</evidence>
<accession>A0ABN2LQG0</accession>
<proteinExistence type="predicted"/>
<reference evidence="2 3" key="1">
    <citation type="journal article" date="2019" name="Int. J. Syst. Evol. Microbiol.">
        <title>The Global Catalogue of Microorganisms (GCM) 10K type strain sequencing project: providing services to taxonomists for standard genome sequencing and annotation.</title>
        <authorList>
            <consortium name="The Broad Institute Genomics Platform"/>
            <consortium name="The Broad Institute Genome Sequencing Center for Infectious Disease"/>
            <person name="Wu L."/>
            <person name="Ma J."/>
        </authorList>
    </citation>
    <scope>NUCLEOTIDE SEQUENCE [LARGE SCALE GENOMIC DNA]</scope>
    <source>
        <strain evidence="2 3">JCM 14736</strain>
    </source>
</reference>
<feature type="transmembrane region" description="Helical" evidence="1">
    <location>
        <begin position="363"/>
        <end position="390"/>
    </location>
</feature>
<name>A0ABN2LQG0_9MICO</name>
<keyword evidence="1" id="KW-1133">Transmembrane helix</keyword>
<feature type="transmembrane region" description="Helical" evidence="1">
    <location>
        <begin position="290"/>
        <end position="310"/>
    </location>
</feature>
<evidence type="ECO:0000313" key="2">
    <source>
        <dbReference type="EMBL" id="GAA1795026.1"/>
    </source>
</evidence>
<feature type="transmembrane region" description="Helical" evidence="1">
    <location>
        <begin position="118"/>
        <end position="139"/>
    </location>
</feature>
<feature type="transmembrane region" description="Helical" evidence="1">
    <location>
        <begin position="70"/>
        <end position="88"/>
    </location>
</feature>
<sequence>MSPRFVPGEGSRARARAILARRATRSSDDGVVYRAYLVVMTLLVVVAPVLRAATLALADAWPGLGGSGAGVAGVAVCAVLAACALLGAQRGPASASLPEIDLVLSGPGSRARLLAPTVLRTFAASAALGAIGGGVFGIATEPPAAWAPAIAVGAGLGLCAAAVLLAGQAGRGVRAALATALVLLGAGTALLPSAWIPGLAVAAAVLGFASAAAAPAFAARIPLRTLRDQAARWEDVSMLALSGDPAIAAARLGAPVRGGRHWRWRVPHRAVPAILLRDLRGALRAPARSVLAVVALSGAGAALALATSGAGSPSGVFPDAQAAALAGAGVGAGLYAALGPLCRGLRAAAEGIGGPGLLPLSPGSLLAAHAILPSALAILLPVLGAVIVGAADGSGAAAVGGAAGIAGPILIAVVALAAMAQQLRVLAVLKGPLPQRLLAPIPTAAGDLSALNVLAWTFDGPVCAAVIGALLAALTVGAPQALLPVALPILLGLGFWIRARTRTARGR</sequence>
<organism evidence="2 3">
    <name type="scientific">Leucobacter iarius</name>
    <dbReference type="NCBI Taxonomy" id="333963"/>
    <lineage>
        <taxon>Bacteria</taxon>
        <taxon>Bacillati</taxon>
        <taxon>Actinomycetota</taxon>
        <taxon>Actinomycetes</taxon>
        <taxon>Micrococcales</taxon>
        <taxon>Microbacteriaceae</taxon>
        <taxon>Leucobacter</taxon>
    </lineage>
</organism>
<keyword evidence="1" id="KW-0472">Membrane</keyword>
<feature type="transmembrane region" description="Helical" evidence="1">
    <location>
        <begin position="31"/>
        <end position="50"/>
    </location>
</feature>
<dbReference type="EMBL" id="BAAAOB010000003">
    <property type="protein sequence ID" value="GAA1795026.1"/>
    <property type="molecule type" value="Genomic_DNA"/>
</dbReference>
<feature type="transmembrane region" description="Helical" evidence="1">
    <location>
        <begin position="396"/>
        <end position="417"/>
    </location>
</feature>
<feature type="transmembrane region" description="Helical" evidence="1">
    <location>
        <begin position="145"/>
        <end position="166"/>
    </location>
</feature>
<protein>
    <recommendedName>
        <fullName evidence="4">ABC-2 type transport system permease protein</fullName>
    </recommendedName>
</protein>
<dbReference type="RefSeq" id="WP_344032709.1">
    <property type="nucleotide sequence ID" value="NZ_BAAAOB010000003.1"/>
</dbReference>
<feature type="transmembrane region" description="Helical" evidence="1">
    <location>
        <begin position="464"/>
        <end position="497"/>
    </location>
</feature>
<feature type="transmembrane region" description="Helical" evidence="1">
    <location>
        <begin position="322"/>
        <end position="342"/>
    </location>
</feature>